<evidence type="ECO:0000256" key="4">
    <source>
        <dbReference type="ARBA" id="ARBA00022692"/>
    </source>
</evidence>
<dbReference type="PANTHER" id="PTHR43386">
    <property type="entry name" value="OLIGOPEPTIDE TRANSPORT SYSTEM PERMEASE PROTEIN APPC"/>
    <property type="match status" value="1"/>
</dbReference>
<dbReference type="PROSITE" id="PS50928">
    <property type="entry name" value="ABC_TM1"/>
    <property type="match status" value="1"/>
</dbReference>
<gene>
    <name evidence="9" type="ORF">HRJ53_11695</name>
</gene>
<keyword evidence="2 7" id="KW-0813">Transport</keyword>
<dbReference type="AlphaFoldDB" id="A0A7V8SWV3"/>
<dbReference type="EMBL" id="JACDQQ010001139">
    <property type="protein sequence ID" value="MBA0085650.1"/>
    <property type="molecule type" value="Genomic_DNA"/>
</dbReference>
<keyword evidence="10" id="KW-1185">Reference proteome</keyword>
<evidence type="ECO:0000256" key="5">
    <source>
        <dbReference type="ARBA" id="ARBA00022989"/>
    </source>
</evidence>
<feature type="transmembrane region" description="Helical" evidence="7">
    <location>
        <begin position="69"/>
        <end position="90"/>
    </location>
</feature>
<evidence type="ECO:0000256" key="3">
    <source>
        <dbReference type="ARBA" id="ARBA00022475"/>
    </source>
</evidence>
<proteinExistence type="inferred from homology"/>
<dbReference type="InterPro" id="IPR035906">
    <property type="entry name" value="MetI-like_sf"/>
</dbReference>
<dbReference type="Proteomes" id="UP000567293">
    <property type="component" value="Unassembled WGS sequence"/>
</dbReference>
<dbReference type="InterPro" id="IPR050366">
    <property type="entry name" value="BP-dependent_transpt_permease"/>
</dbReference>
<dbReference type="SUPFAM" id="SSF161098">
    <property type="entry name" value="MetI-like"/>
    <property type="match status" value="1"/>
</dbReference>
<keyword evidence="5 7" id="KW-1133">Transmembrane helix</keyword>
<comment type="caution">
    <text evidence="9">The sequence shown here is derived from an EMBL/GenBank/DDBJ whole genome shotgun (WGS) entry which is preliminary data.</text>
</comment>
<keyword evidence="3" id="KW-1003">Cell membrane</keyword>
<feature type="transmembrane region" description="Helical" evidence="7">
    <location>
        <begin position="134"/>
        <end position="160"/>
    </location>
</feature>
<reference evidence="9" key="1">
    <citation type="submission" date="2020-06" db="EMBL/GenBank/DDBJ databases">
        <title>Legume-microbial interactions unlock mineral nutrients during tropical forest succession.</title>
        <authorList>
            <person name="Epihov D.Z."/>
        </authorList>
    </citation>
    <scope>NUCLEOTIDE SEQUENCE [LARGE SCALE GENOMIC DNA]</scope>
    <source>
        <strain evidence="9">Pan2503</strain>
    </source>
</reference>
<evidence type="ECO:0000256" key="7">
    <source>
        <dbReference type="RuleBase" id="RU363032"/>
    </source>
</evidence>
<keyword evidence="6 7" id="KW-0472">Membrane</keyword>
<comment type="similarity">
    <text evidence="7">Belongs to the binding-protein-dependent transport system permease family.</text>
</comment>
<dbReference type="CDD" id="cd06261">
    <property type="entry name" value="TM_PBP2"/>
    <property type="match status" value="1"/>
</dbReference>
<name>A0A7V8SWV3_9BACT</name>
<evidence type="ECO:0000313" key="10">
    <source>
        <dbReference type="Proteomes" id="UP000567293"/>
    </source>
</evidence>
<keyword evidence="4 7" id="KW-0812">Transmembrane</keyword>
<comment type="subcellular location">
    <subcellularLocation>
        <location evidence="1 7">Cell membrane</location>
        <topology evidence="1 7">Multi-pass membrane protein</topology>
    </subcellularLocation>
</comment>
<dbReference type="Gene3D" id="1.10.3720.10">
    <property type="entry name" value="MetI-like"/>
    <property type="match status" value="1"/>
</dbReference>
<dbReference type="GO" id="GO:0055085">
    <property type="term" value="P:transmembrane transport"/>
    <property type="evidence" value="ECO:0007669"/>
    <property type="project" value="InterPro"/>
</dbReference>
<protein>
    <submittedName>
        <fullName evidence="9">ABC transporter permease</fullName>
    </submittedName>
</protein>
<evidence type="ECO:0000256" key="2">
    <source>
        <dbReference type="ARBA" id="ARBA00022448"/>
    </source>
</evidence>
<evidence type="ECO:0000256" key="6">
    <source>
        <dbReference type="ARBA" id="ARBA00023136"/>
    </source>
</evidence>
<feature type="domain" description="ABC transmembrane type-1" evidence="8">
    <location>
        <begin position="8"/>
        <end position="204"/>
    </location>
</feature>
<dbReference type="InterPro" id="IPR000515">
    <property type="entry name" value="MetI-like"/>
</dbReference>
<accession>A0A7V8SWV3</accession>
<sequence>MSRFLYGGRVSLFAGLLGAGVTVLLGLCVGAAAGYYGGWRDDLLMRLAELFLALPWLYLLFALRAFLPLAVSPLEAFLLIIAVLGAVGWARPARLVRAVVLSAKERDFVRAARGFGATDGYLLRRHILPATSTVLLTQAAILVPQFILAEMTLSFLGLGVPEPVPSWGNLLSGLQQYSVLVSYWWMYLPALIMLPFFLGYLGLGSELQERTEPYKIERSLGSLE</sequence>
<evidence type="ECO:0000256" key="1">
    <source>
        <dbReference type="ARBA" id="ARBA00004651"/>
    </source>
</evidence>
<organism evidence="9 10">
    <name type="scientific">Candidatus Acidiferrum panamense</name>
    <dbReference type="NCBI Taxonomy" id="2741543"/>
    <lineage>
        <taxon>Bacteria</taxon>
        <taxon>Pseudomonadati</taxon>
        <taxon>Acidobacteriota</taxon>
        <taxon>Terriglobia</taxon>
        <taxon>Candidatus Acidiferrales</taxon>
        <taxon>Candidatus Acidiferrum</taxon>
    </lineage>
</organism>
<dbReference type="GO" id="GO:0005886">
    <property type="term" value="C:plasma membrane"/>
    <property type="evidence" value="ECO:0007669"/>
    <property type="project" value="UniProtKB-SubCell"/>
</dbReference>
<evidence type="ECO:0000313" key="9">
    <source>
        <dbReference type="EMBL" id="MBA0085650.1"/>
    </source>
</evidence>
<feature type="transmembrane region" description="Helical" evidence="7">
    <location>
        <begin position="180"/>
        <end position="203"/>
    </location>
</feature>
<dbReference type="Pfam" id="PF00528">
    <property type="entry name" value="BPD_transp_1"/>
    <property type="match status" value="1"/>
</dbReference>
<feature type="transmembrane region" description="Helical" evidence="7">
    <location>
        <begin position="12"/>
        <end position="36"/>
    </location>
</feature>
<evidence type="ECO:0000259" key="8">
    <source>
        <dbReference type="PROSITE" id="PS50928"/>
    </source>
</evidence>
<dbReference type="PANTHER" id="PTHR43386:SF1">
    <property type="entry name" value="D,D-DIPEPTIDE TRANSPORT SYSTEM PERMEASE PROTEIN DDPC-RELATED"/>
    <property type="match status" value="1"/>
</dbReference>